<feature type="region of interest" description="Disordered" evidence="6">
    <location>
        <begin position="308"/>
        <end position="354"/>
    </location>
</feature>
<feature type="compositionally biased region" description="Basic and acidic residues" evidence="6">
    <location>
        <begin position="14"/>
        <end position="27"/>
    </location>
</feature>
<feature type="compositionally biased region" description="Low complexity" evidence="6">
    <location>
        <begin position="1"/>
        <end position="10"/>
    </location>
</feature>
<reference evidence="8 9" key="1">
    <citation type="submission" date="2022-09" db="EMBL/GenBank/DDBJ databases">
        <authorList>
            <person name="Palmer J.M."/>
        </authorList>
    </citation>
    <scope>NUCLEOTIDE SEQUENCE [LARGE SCALE GENOMIC DNA]</scope>
    <source>
        <strain evidence="8 9">DSM 7382</strain>
    </source>
</reference>
<dbReference type="SMART" id="SM00389">
    <property type="entry name" value="HOX"/>
    <property type="match status" value="3"/>
</dbReference>
<feature type="domain" description="Homeobox" evidence="7">
    <location>
        <begin position="27"/>
        <end position="87"/>
    </location>
</feature>
<sequence length="594" mass="67050">MVLPQDDWSQSPPPDEKVDELARDQKDKPKKPRHRHSAFQLAALNELYEQNDHPPLQSRTSLAERLGMEVKTVNAWFQNKRASTKKRSTKASASQPSVQPSQQSYELPPISALIASVPSPAPQSVHQDFDELSEDDHLSHFSDRDLSRIPYSSSEHHRQRQTSFFAGNAQHRHAIESDQSMPRKGRSRPTQVQTEQLKAFYEHTSHPTKIQREELGQRIGMRYQSVTNWFQNQRSIAKKRKDDEDAQSGVVRSTDFDQSSSSSRTYSPFPPSSSTIHPSLAANVPPATNHPSLPSSLVGIIPRARRAASAAPGSSIGYDSRASSPRVSPYRLPVGERASSVSNNRSRRTRPDPYQLEALKKLFRRTPTPSIEERGALALEINMDVGKVTNWFRNIRQTARRRSQRNPDDMDDMDFDDISVGGHTIYSRDVSRAGSPFPSMSPSSDSPISQEQDDGDIVMQDVETRRYPEPMELTVKLEIEDKHHKMYSSAPISRSHSDMGSEEDYQEAVTPPSEASPLPPFARAARTHRAERKREIVHKHHHPHHPPAPPTRDLTLSVDTITYAEMEKATAKFQTGVRVEDALLLLSFHHNVVR</sequence>
<feature type="region of interest" description="Disordered" evidence="6">
    <location>
        <begin position="1"/>
        <end position="37"/>
    </location>
</feature>
<comment type="subcellular location">
    <subcellularLocation>
        <location evidence="4 5">Nucleus</location>
    </subcellularLocation>
</comment>
<keyword evidence="3 4" id="KW-0539">Nucleus</keyword>
<gene>
    <name evidence="8" type="ORF">QCA50_010267</name>
</gene>
<feature type="DNA-binding region" description="Homeobox" evidence="4">
    <location>
        <begin position="29"/>
        <end position="88"/>
    </location>
</feature>
<dbReference type="InterPro" id="IPR050460">
    <property type="entry name" value="Distal-less_Homeobox_TF"/>
</dbReference>
<feature type="region of interest" description="Disordered" evidence="6">
    <location>
        <begin position="238"/>
        <end position="288"/>
    </location>
</feature>
<evidence type="ECO:0000256" key="3">
    <source>
        <dbReference type="ARBA" id="ARBA00023242"/>
    </source>
</evidence>
<evidence type="ECO:0000256" key="2">
    <source>
        <dbReference type="ARBA" id="ARBA00023155"/>
    </source>
</evidence>
<feature type="region of interest" description="Disordered" evidence="6">
    <location>
        <begin position="79"/>
        <end position="105"/>
    </location>
</feature>
<dbReference type="InterPro" id="IPR001356">
    <property type="entry name" value="HD"/>
</dbReference>
<evidence type="ECO:0000256" key="4">
    <source>
        <dbReference type="PROSITE-ProRule" id="PRU00108"/>
    </source>
</evidence>
<dbReference type="InterPro" id="IPR017970">
    <property type="entry name" value="Homeobox_CS"/>
</dbReference>
<dbReference type="GO" id="GO:0000978">
    <property type="term" value="F:RNA polymerase II cis-regulatory region sequence-specific DNA binding"/>
    <property type="evidence" value="ECO:0007669"/>
    <property type="project" value="TreeGrafter"/>
</dbReference>
<dbReference type="PANTHER" id="PTHR24327:SF41">
    <property type="entry name" value="BRAIN-SPECIFIC HOMEOBOX PROTEIN"/>
    <property type="match status" value="1"/>
</dbReference>
<dbReference type="AlphaFoldDB" id="A0AAW0G9U5"/>
<feature type="region of interest" description="Disordered" evidence="6">
    <location>
        <begin position="487"/>
        <end position="531"/>
    </location>
</feature>
<feature type="compositionally biased region" description="Low complexity" evidence="6">
    <location>
        <begin position="252"/>
        <end position="275"/>
    </location>
</feature>
<dbReference type="SUPFAM" id="SSF46689">
    <property type="entry name" value="Homeodomain-like"/>
    <property type="match status" value="3"/>
</dbReference>
<dbReference type="GO" id="GO:0005634">
    <property type="term" value="C:nucleus"/>
    <property type="evidence" value="ECO:0007669"/>
    <property type="project" value="UniProtKB-SubCell"/>
</dbReference>
<dbReference type="PROSITE" id="PS50071">
    <property type="entry name" value="HOMEOBOX_2"/>
    <property type="match status" value="3"/>
</dbReference>
<dbReference type="EMBL" id="JASBNA010000016">
    <property type="protein sequence ID" value="KAK7686667.1"/>
    <property type="molecule type" value="Genomic_DNA"/>
</dbReference>
<evidence type="ECO:0000313" key="9">
    <source>
        <dbReference type="Proteomes" id="UP001385951"/>
    </source>
</evidence>
<comment type="caution">
    <text evidence="8">The sequence shown here is derived from an EMBL/GenBank/DDBJ whole genome shotgun (WGS) entry which is preliminary data.</text>
</comment>
<name>A0AAW0G9U5_9APHY</name>
<dbReference type="Proteomes" id="UP001385951">
    <property type="component" value="Unassembled WGS sequence"/>
</dbReference>
<keyword evidence="2 4" id="KW-0371">Homeobox</keyword>
<feature type="compositionally biased region" description="Low complexity" evidence="6">
    <location>
        <begin position="435"/>
        <end position="449"/>
    </location>
</feature>
<evidence type="ECO:0000259" key="7">
    <source>
        <dbReference type="PROSITE" id="PS50071"/>
    </source>
</evidence>
<feature type="DNA-binding region" description="Homeobox" evidence="4">
    <location>
        <begin position="182"/>
        <end position="241"/>
    </location>
</feature>
<feature type="compositionally biased region" description="Basic residues" evidence="6">
    <location>
        <begin position="28"/>
        <end position="37"/>
    </location>
</feature>
<organism evidence="8 9">
    <name type="scientific">Cerrena zonata</name>
    <dbReference type="NCBI Taxonomy" id="2478898"/>
    <lineage>
        <taxon>Eukaryota</taxon>
        <taxon>Fungi</taxon>
        <taxon>Dikarya</taxon>
        <taxon>Basidiomycota</taxon>
        <taxon>Agaricomycotina</taxon>
        <taxon>Agaricomycetes</taxon>
        <taxon>Polyporales</taxon>
        <taxon>Cerrenaceae</taxon>
        <taxon>Cerrena</taxon>
    </lineage>
</organism>
<dbReference type="GO" id="GO:0000981">
    <property type="term" value="F:DNA-binding transcription factor activity, RNA polymerase II-specific"/>
    <property type="evidence" value="ECO:0007669"/>
    <property type="project" value="InterPro"/>
</dbReference>
<feature type="region of interest" description="Disordered" evidence="6">
    <location>
        <begin position="173"/>
        <end position="193"/>
    </location>
</feature>
<evidence type="ECO:0000256" key="1">
    <source>
        <dbReference type="ARBA" id="ARBA00023125"/>
    </source>
</evidence>
<evidence type="ECO:0000256" key="6">
    <source>
        <dbReference type="SAM" id="MobiDB-lite"/>
    </source>
</evidence>
<evidence type="ECO:0000256" key="5">
    <source>
        <dbReference type="RuleBase" id="RU000682"/>
    </source>
</evidence>
<feature type="region of interest" description="Disordered" evidence="6">
    <location>
        <begin position="429"/>
        <end position="454"/>
    </location>
</feature>
<feature type="compositionally biased region" description="Low complexity" evidence="6">
    <location>
        <begin position="90"/>
        <end position="104"/>
    </location>
</feature>
<keyword evidence="9" id="KW-1185">Reference proteome</keyword>
<accession>A0AAW0G9U5</accession>
<keyword evidence="1 4" id="KW-0238">DNA-binding</keyword>
<proteinExistence type="predicted"/>
<feature type="domain" description="Homeobox" evidence="7">
    <location>
        <begin position="342"/>
        <end position="402"/>
    </location>
</feature>
<evidence type="ECO:0000313" key="8">
    <source>
        <dbReference type="EMBL" id="KAK7686667.1"/>
    </source>
</evidence>
<feature type="compositionally biased region" description="Low complexity" evidence="6">
    <location>
        <begin position="308"/>
        <end position="317"/>
    </location>
</feature>
<dbReference type="Pfam" id="PF00046">
    <property type="entry name" value="Homeodomain"/>
    <property type="match status" value="3"/>
</dbReference>
<dbReference type="CDD" id="cd00086">
    <property type="entry name" value="homeodomain"/>
    <property type="match status" value="3"/>
</dbReference>
<dbReference type="InterPro" id="IPR009057">
    <property type="entry name" value="Homeodomain-like_sf"/>
</dbReference>
<protein>
    <recommendedName>
        <fullName evidence="7">Homeobox domain-containing protein</fullName>
    </recommendedName>
</protein>
<dbReference type="Gene3D" id="1.10.10.60">
    <property type="entry name" value="Homeodomain-like"/>
    <property type="match status" value="3"/>
</dbReference>
<feature type="domain" description="Homeobox" evidence="7">
    <location>
        <begin position="180"/>
        <end position="240"/>
    </location>
</feature>
<dbReference type="PROSITE" id="PS00027">
    <property type="entry name" value="HOMEOBOX_1"/>
    <property type="match status" value="1"/>
</dbReference>
<feature type="DNA-binding region" description="Homeobox" evidence="4">
    <location>
        <begin position="344"/>
        <end position="403"/>
    </location>
</feature>
<dbReference type="PANTHER" id="PTHR24327">
    <property type="entry name" value="HOMEOBOX PROTEIN"/>
    <property type="match status" value="1"/>
</dbReference>